<dbReference type="Pfam" id="PF19263">
    <property type="entry name" value="DUF5906"/>
    <property type="match status" value="1"/>
</dbReference>
<dbReference type="InterPro" id="IPR045455">
    <property type="entry name" value="NrS-1_pol-like_helicase"/>
</dbReference>
<proteinExistence type="predicted"/>
<evidence type="ECO:0000256" key="1">
    <source>
        <dbReference type="ARBA" id="ARBA00022741"/>
    </source>
</evidence>
<organism evidence="5">
    <name type="scientific">termite gut metagenome</name>
    <dbReference type="NCBI Taxonomy" id="433724"/>
    <lineage>
        <taxon>unclassified sequences</taxon>
        <taxon>metagenomes</taxon>
        <taxon>organismal metagenomes</taxon>
    </lineage>
</organism>
<dbReference type="Gene3D" id="3.40.50.300">
    <property type="entry name" value="P-loop containing nucleotide triphosphate hydrolases"/>
    <property type="match status" value="1"/>
</dbReference>
<dbReference type="InterPro" id="IPR014015">
    <property type="entry name" value="Helicase_SF3_DNA-vir"/>
</dbReference>
<evidence type="ECO:0000313" key="4">
    <source>
        <dbReference type="EMBL" id="KAA6328644.1"/>
    </source>
</evidence>
<accession>A0A5J4R402</accession>
<dbReference type="InterPro" id="IPR027417">
    <property type="entry name" value="P-loop_NTPase"/>
</dbReference>
<dbReference type="AlphaFoldDB" id="A0A5J4R402"/>
<dbReference type="EMBL" id="SNRY01001785">
    <property type="protein sequence ID" value="KAA6328646.1"/>
    <property type="molecule type" value="Genomic_DNA"/>
</dbReference>
<evidence type="ECO:0000259" key="3">
    <source>
        <dbReference type="PROSITE" id="PS51206"/>
    </source>
</evidence>
<sequence length="413" mass="48436">MPDVKDNGGLPMKEKENDSGRYVRIGTTLYKIVRKPLLSGDSIEVRVPWNYETLRQDHSKDFISQIEKFDGFCSVPDHINYQRCIGTFLNQYEAIAYLPSRGNCPVTMEFLTYLFGEQLEMGLDYLQLLYLKPLIRLPILLLVSTERNTGKTTFLNFLKAIFAGNMSFNTNEDFHSQFNSDWANKLIVGVDEALLDRREDSERIKNLSTAISYKAEAKGKDRYEIDFFAKFVMSSNNEECPIIIEQGETRYWVRKIQPIEKKNVGMLNDLKAEIPQFLHFLLKRKLSTKHGSRMWFRHDLLVTDALRKIIMHNRGKVEIEMLHIISEIMQIKKLKEYQFSIKDMLDMLKRLSIQTEASQLRKILQDNWKLEPHPPTYYTAYLFGYNDEILSSPKTARLYRMTQKQVEEIMSEC</sequence>
<dbReference type="PROSITE" id="PS51206">
    <property type="entry name" value="SF3_HELICASE_1"/>
    <property type="match status" value="1"/>
</dbReference>
<evidence type="ECO:0000313" key="5">
    <source>
        <dbReference type="EMBL" id="KAA6328646.1"/>
    </source>
</evidence>
<dbReference type="GO" id="GO:0005524">
    <property type="term" value="F:ATP binding"/>
    <property type="evidence" value="ECO:0007669"/>
    <property type="project" value="UniProtKB-KW"/>
</dbReference>
<gene>
    <name evidence="4" type="ORF">EZS27_022480</name>
    <name evidence="5" type="ORF">EZS27_022482</name>
</gene>
<name>A0A5J4R402_9ZZZZ</name>
<feature type="domain" description="SF3 helicase" evidence="3">
    <location>
        <begin position="117"/>
        <end position="274"/>
    </location>
</feature>
<protein>
    <recommendedName>
        <fullName evidence="3">SF3 helicase domain-containing protein</fullName>
    </recommendedName>
</protein>
<dbReference type="EMBL" id="SNRY01001785">
    <property type="protein sequence ID" value="KAA6328644.1"/>
    <property type="molecule type" value="Genomic_DNA"/>
</dbReference>
<keyword evidence="2" id="KW-0067">ATP-binding</keyword>
<evidence type="ECO:0000256" key="2">
    <source>
        <dbReference type="ARBA" id="ARBA00022840"/>
    </source>
</evidence>
<reference evidence="5" key="1">
    <citation type="submission" date="2019-03" db="EMBL/GenBank/DDBJ databases">
        <title>Single cell metagenomics reveals metabolic interactions within the superorganism composed of flagellate Streblomastix strix and complex community of Bacteroidetes bacteria on its surface.</title>
        <authorList>
            <person name="Treitli S.C."/>
            <person name="Kolisko M."/>
            <person name="Husnik F."/>
            <person name="Keeling P."/>
            <person name="Hampl V."/>
        </authorList>
    </citation>
    <scope>NUCLEOTIDE SEQUENCE</scope>
    <source>
        <strain evidence="5">STM</strain>
    </source>
</reference>
<keyword evidence="1" id="KW-0547">Nucleotide-binding</keyword>
<comment type="caution">
    <text evidence="5">The sequence shown here is derived from an EMBL/GenBank/DDBJ whole genome shotgun (WGS) entry which is preliminary data.</text>
</comment>